<protein>
    <submittedName>
        <fullName evidence="2">Uncharacterized protein</fullName>
    </submittedName>
</protein>
<name>A0ABD1YY45_9MARC</name>
<feature type="region of interest" description="Disordered" evidence="1">
    <location>
        <begin position="1"/>
        <end position="37"/>
    </location>
</feature>
<comment type="caution">
    <text evidence="2">The sequence shown here is derived from an EMBL/GenBank/DDBJ whole genome shotgun (WGS) entry which is preliminary data.</text>
</comment>
<organism evidence="2 3">
    <name type="scientific">Riccia fluitans</name>
    <dbReference type="NCBI Taxonomy" id="41844"/>
    <lineage>
        <taxon>Eukaryota</taxon>
        <taxon>Viridiplantae</taxon>
        <taxon>Streptophyta</taxon>
        <taxon>Embryophyta</taxon>
        <taxon>Marchantiophyta</taxon>
        <taxon>Marchantiopsida</taxon>
        <taxon>Marchantiidae</taxon>
        <taxon>Marchantiales</taxon>
        <taxon>Ricciaceae</taxon>
        <taxon>Riccia</taxon>
    </lineage>
</organism>
<reference evidence="2 3" key="1">
    <citation type="submission" date="2024-09" db="EMBL/GenBank/DDBJ databases">
        <title>Chromosome-scale assembly of Riccia fluitans.</title>
        <authorList>
            <person name="Paukszto L."/>
            <person name="Sawicki J."/>
            <person name="Karawczyk K."/>
            <person name="Piernik-Szablinska J."/>
            <person name="Szczecinska M."/>
            <person name="Mazdziarz M."/>
        </authorList>
    </citation>
    <scope>NUCLEOTIDE SEQUENCE [LARGE SCALE GENOMIC DNA]</scope>
    <source>
        <strain evidence="2">Rf_01</strain>
        <tissue evidence="2">Aerial parts of the thallus</tissue>
    </source>
</reference>
<dbReference type="EMBL" id="JBHFFA010000003">
    <property type="protein sequence ID" value="KAL2635703.1"/>
    <property type="molecule type" value="Genomic_DNA"/>
</dbReference>
<gene>
    <name evidence="2" type="ORF">R1flu_007182</name>
</gene>
<evidence type="ECO:0000313" key="3">
    <source>
        <dbReference type="Proteomes" id="UP001605036"/>
    </source>
</evidence>
<keyword evidence="3" id="KW-1185">Reference proteome</keyword>
<sequence length="69" mass="7755">MDDGQEREENNMWGIGNESGNKNAESEGISSMKDLSARHNDSKHLVSKVWTMEAEIECLARDLDKLGFV</sequence>
<accession>A0ABD1YY45</accession>
<evidence type="ECO:0000256" key="1">
    <source>
        <dbReference type="SAM" id="MobiDB-lite"/>
    </source>
</evidence>
<evidence type="ECO:0000313" key="2">
    <source>
        <dbReference type="EMBL" id="KAL2635703.1"/>
    </source>
</evidence>
<dbReference type="Proteomes" id="UP001605036">
    <property type="component" value="Unassembled WGS sequence"/>
</dbReference>
<proteinExistence type="predicted"/>
<dbReference type="AlphaFoldDB" id="A0ABD1YY45"/>